<feature type="compositionally biased region" description="Acidic residues" evidence="1">
    <location>
        <begin position="50"/>
        <end position="62"/>
    </location>
</feature>
<feature type="compositionally biased region" description="Low complexity" evidence="1">
    <location>
        <begin position="40"/>
        <end position="49"/>
    </location>
</feature>
<protein>
    <submittedName>
        <fullName evidence="3">Uncharacterized protein</fullName>
    </submittedName>
</protein>
<evidence type="ECO:0000256" key="1">
    <source>
        <dbReference type="SAM" id="MobiDB-lite"/>
    </source>
</evidence>
<gene>
    <name evidence="2" type="ORF">SAMN02910290_01542</name>
    <name evidence="3" type="ORF">SAMN02910290_02000</name>
</gene>
<dbReference type="EMBL" id="FOTG01000019">
    <property type="protein sequence ID" value="SFL49179.1"/>
    <property type="molecule type" value="Genomic_DNA"/>
</dbReference>
<sequence length="201" mass="22430">MKTWKTISITALTTLGLIAGGSFVYTSNQPAHYEGKTFKSSVSSSSTEETTTEETTTEETTEESSLPEMDAYGTETASAEDNSYEGLYINNGPGPYNCIGDNAEPVSRYGFYIMTPMQRTNQIMVIQCGASREKEVYDDMVIVHGENNDSDLSELNCDSAKQNAEAFCRWLRQQAPSGHTTNGLQSNYNYWVKNCKYKYKQ</sequence>
<evidence type="ECO:0000313" key="4">
    <source>
        <dbReference type="Proteomes" id="UP000182793"/>
    </source>
</evidence>
<comment type="caution">
    <text evidence="3">The sequence shown here is derived from an EMBL/GenBank/DDBJ whole genome shotgun (WGS) entry which is preliminary data.</text>
</comment>
<keyword evidence="4" id="KW-1185">Reference proteome</keyword>
<evidence type="ECO:0000313" key="3">
    <source>
        <dbReference type="EMBL" id="SFL49179.1"/>
    </source>
</evidence>
<accession>A0A1I4I4B2</accession>
<reference evidence="3 4" key="1">
    <citation type="submission" date="2016-10" db="EMBL/GenBank/DDBJ databases">
        <authorList>
            <person name="Varghese N."/>
            <person name="Submissions S."/>
        </authorList>
    </citation>
    <scope>NUCLEOTIDE SEQUENCE [LARGE SCALE GENOMIC DNA]</scope>
    <source>
        <strain evidence="3 4">JB1</strain>
    </source>
</reference>
<name>A0A1I4I4B2_STREI</name>
<organism evidence="3 4">
    <name type="scientific">Streptococcus equinus JB1</name>
    <dbReference type="NCBI Taxonomy" id="1294274"/>
    <lineage>
        <taxon>Bacteria</taxon>
        <taxon>Bacillati</taxon>
        <taxon>Bacillota</taxon>
        <taxon>Bacilli</taxon>
        <taxon>Lactobacillales</taxon>
        <taxon>Streptococcaceae</taxon>
        <taxon>Streptococcus</taxon>
    </lineage>
</organism>
<dbReference type="EMBL" id="FOTG01000008">
    <property type="protein sequence ID" value="SFL36385.1"/>
    <property type="molecule type" value="Genomic_DNA"/>
</dbReference>
<evidence type="ECO:0000313" key="2">
    <source>
        <dbReference type="EMBL" id="SFL36385.1"/>
    </source>
</evidence>
<proteinExistence type="predicted"/>
<dbReference type="Proteomes" id="UP000182793">
    <property type="component" value="Unassembled WGS sequence"/>
</dbReference>
<dbReference type="RefSeq" id="WP_074799238.1">
    <property type="nucleotide sequence ID" value="NZ_FOTG01000008.1"/>
</dbReference>
<feature type="region of interest" description="Disordered" evidence="1">
    <location>
        <begin position="36"/>
        <end position="70"/>
    </location>
</feature>